<dbReference type="Proteomes" id="UP000309340">
    <property type="component" value="Unassembled WGS sequence"/>
</dbReference>
<proteinExistence type="predicted"/>
<accession>A0A4U0XEE6</accession>
<keyword evidence="4" id="KW-1185">Reference proteome</keyword>
<dbReference type="InterPro" id="IPR053858">
    <property type="entry name" value="Arb2_dom"/>
</dbReference>
<comment type="caution">
    <text evidence="3">The sequence shown here is derived from an EMBL/GenBank/DDBJ whole genome shotgun (WGS) entry which is preliminary data.</text>
</comment>
<reference evidence="3 4" key="1">
    <citation type="submission" date="2017-03" db="EMBL/GenBank/DDBJ databases">
        <title>Genomes of endolithic fungi from Antarctica.</title>
        <authorList>
            <person name="Coleine C."/>
            <person name="Masonjones S."/>
            <person name="Stajich J.E."/>
        </authorList>
    </citation>
    <scope>NUCLEOTIDE SEQUENCE [LARGE SCALE GENOMIC DNA]</scope>
    <source>
        <strain evidence="3 4">CCFEE 5184</strain>
    </source>
</reference>
<evidence type="ECO:0000313" key="3">
    <source>
        <dbReference type="EMBL" id="TKA74246.1"/>
    </source>
</evidence>
<evidence type="ECO:0000256" key="1">
    <source>
        <dbReference type="SAM" id="MobiDB-lite"/>
    </source>
</evidence>
<dbReference type="GO" id="GO:0031048">
    <property type="term" value="P:regulatory ncRNA-mediated heterochromatin formation"/>
    <property type="evidence" value="ECO:0007669"/>
    <property type="project" value="TreeGrafter"/>
</dbReference>
<dbReference type="OrthoDB" id="421951at2759"/>
<dbReference type="EMBL" id="NAJQ01000233">
    <property type="protein sequence ID" value="TKA74246.1"/>
    <property type="molecule type" value="Genomic_DNA"/>
</dbReference>
<feature type="region of interest" description="Disordered" evidence="1">
    <location>
        <begin position="357"/>
        <end position="386"/>
    </location>
</feature>
<dbReference type="STRING" id="329884.A0A4U0XEE6"/>
<sequence length="548" mass="60138">MFRRTSENLPADPSFPAELHALGYKVNQLGQFVEAESEEGEPADFFDFYHTDNERANDVRKEAMHECARREVVERLSELGVDVLYAHGETFAEVRPEGPHVAILATELEALREKREVLVVVNEHMQDLGIWAYRLLMGEAGIEGGSAVGLVKKLQGWQSTTVEVAIKNLKLDGINQKSTEDGANSPGVIILNPGELLYSHKLNRSMSQATWLARPMTSAIGEATRIDEVHNRVPGHETSEAHVRTMLEHIVPAITSEEVRLFFVGLSDGSEHLLKYLDDKLFADNQAPIGSNLEAVALIQPTHVPEQLKSVSLGTFLAAAGTRSYISSDRPKGELLVMPHSPITHHTDGTSSLMLEAEGTHDREGSRSDTSTSTPIPIPGTCDQADPFEQVATNSQDSHRSLQSKISDSYSFPKSASALQRSMHSLPSDTGIYDLSRAMAIRPRANTTDSKLAASTNDLAQSNDDLALSKEGGYGFPDPDLEPYPYYNDPVSCPTFSAGVEEVSEVIWPTVMDSVLEWFKALSEYADEREQRMLGSQQMKDGGGSGFL</sequence>
<dbReference type="GO" id="GO:0035197">
    <property type="term" value="F:siRNA binding"/>
    <property type="evidence" value="ECO:0007669"/>
    <property type="project" value="TreeGrafter"/>
</dbReference>
<dbReference type="InterPro" id="IPR048263">
    <property type="entry name" value="Arb2"/>
</dbReference>
<name>A0A4U0XEE6_9PEZI</name>
<dbReference type="PANTHER" id="PTHR21357:SF4">
    <property type="entry name" value="FAM172 FAMILY PROTEIN HOMOLOG CG10038"/>
    <property type="match status" value="1"/>
</dbReference>
<evidence type="ECO:0000313" key="4">
    <source>
        <dbReference type="Proteomes" id="UP000309340"/>
    </source>
</evidence>
<evidence type="ECO:0000259" key="2">
    <source>
        <dbReference type="Pfam" id="PF22749"/>
    </source>
</evidence>
<dbReference type="GO" id="GO:0005634">
    <property type="term" value="C:nucleus"/>
    <property type="evidence" value="ECO:0007669"/>
    <property type="project" value="TreeGrafter"/>
</dbReference>
<dbReference type="Pfam" id="PF22749">
    <property type="entry name" value="Arb2"/>
    <property type="match status" value="1"/>
</dbReference>
<feature type="compositionally biased region" description="Basic and acidic residues" evidence="1">
    <location>
        <begin position="358"/>
        <end position="367"/>
    </location>
</feature>
<feature type="domain" description="Arb2" evidence="2">
    <location>
        <begin position="15"/>
        <end position="332"/>
    </location>
</feature>
<protein>
    <recommendedName>
        <fullName evidence="2">Arb2 domain-containing protein</fullName>
    </recommendedName>
</protein>
<organism evidence="3 4">
    <name type="scientific">Friedmanniomyces simplex</name>
    <dbReference type="NCBI Taxonomy" id="329884"/>
    <lineage>
        <taxon>Eukaryota</taxon>
        <taxon>Fungi</taxon>
        <taxon>Dikarya</taxon>
        <taxon>Ascomycota</taxon>
        <taxon>Pezizomycotina</taxon>
        <taxon>Dothideomycetes</taxon>
        <taxon>Dothideomycetidae</taxon>
        <taxon>Mycosphaerellales</taxon>
        <taxon>Teratosphaeriaceae</taxon>
        <taxon>Friedmanniomyces</taxon>
    </lineage>
</organism>
<dbReference type="PANTHER" id="PTHR21357">
    <property type="entry name" value="FAM172 FAMILY PROTEIN HOMOLOG CG10038"/>
    <property type="match status" value="1"/>
</dbReference>
<dbReference type="AlphaFoldDB" id="A0A4U0XEE6"/>
<gene>
    <name evidence="3" type="ORF">B0A55_05684</name>
</gene>